<dbReference type="PANTHER" id="PTHR46333:SF2">
    <property type="entry name" value="CYTOKINESIS PROTEIN 3"/>
    <property type="match status" value="1"/>
</dbReference>
<dbReference type="Gene3D" id="3.10.620.30">
    <property type="match status" value="1"/>
</dbReference>
<evidence type="ECO:0000313" key="3">
    <source>
        <dbReference type="Proteomes" id="UP000215214"/>
    </source>
</evidence>
<dbReference type="Proteomes" id="UP000215214">
    <property type="component" value="Chromosome TJEJU"/>
</dbReference>
<feature type="domain" description="Transglutaminase-like" evidence="1">
    <location>
        <begin position="105"/>
        <end position="172"/>
    </location>
</feature>
<protein>
    <recommendedName>
        <fullName evidence="1">Transglutaminase-like domain-containing protein</fullName>
    </recommendedName>
</protein>
<dbReference type="PANTHER" id="PTHR46333">
    <property type="entry name" value="CYTOKINESIS PROTEIN 3"/>
    <property type="match status" value="1"/>
</dbReference>
<dbReference type="Pfam" id="PF01841">
    <property type="entry name" value="Transglut_core"/>
    <property type="match status" value="1"/>
</dbReference>
<dbReference type="SUPFAM" id="SSF54001">
    <property type="entry name" value="Cysteine proteinases"/>
    <property type="match status" value="1"/>
</dbReference>
<accession>A0A238UC12</accession>
<evidence type="ECO:0000259" key="1">
    <source>
        <dbReference type="SMART" id="SM00460"/>
    </source>
</evidence>
<sequence length="319" mass="37730">MKKCLPFFLFIVIAGYSQKFSTVDNVSRSAYKDVTSLMSLAQKIDYDFKTDEEKVRAIFIWLTYNMKYTYNPTNLLKSPEFLVHYDKNHLHQILKYKKEKKLLKAFNNREAVCEGFALIFKRVCDLMHIKNELVYGFTKSSGYTIGAIPKAKNHVWNAVKINDKWIMIDATYGTGFIYNNIWKREFQERFFNADREMLCKTHFPSKTKWQRFLNQKELKDFCQDPIIKNAYHKHNIDVIEPKIGVIQSGKKGPIKLKIKGIKNTKSLYYAFSGDKYARYPDAYERSNFSEFHLLKPKEDSRLLIFLDNELVMEYLVKVD</sequence>
<dbReference type="RefSeq" id="WP_095073440.1">
    <property type="nucleotide sequence ID" value="NZ_LT899436.1"/>
</dbReference>
<dbReference type="OrthoDB" id="9788327at2"/>
<reference evidence="2 3" key="1">
    <citation type="submission" date="2017-07" db="EMBL/GenBank/DDBJ databases">
        <authorList>
            <person name="Sun Z.S."/>
            <person name="Albrecht U."/>
            <person name="Echele G."/>
            <person name="Lee C.C."/>
        </authorList>
    </citation>
    <scope>NUCLEOTIDE SEQUENCE [LARGE SCALE GENOMIC DNA]</scope>
    <source>
        <strain evidence="3">type strain: KCTC 22618</strain>
    </source>
</reference>
<dbReference type="EMBL" id="LT899436">
    <property type="protein sequence ID" value="SNR16709.1"/>
    <property type="molecule type" value="Genomic_DNA"/>
</dbReference>
<dbReference type="GO" id="GO:0005737">
    <property type="term" value="C:cytoplasm"/>
    <property type="evidence" value="ECO:0007669"/>
    <property type="project" value="TreeGrafter"/>
</dbReference>
<gene>
    <name evidence="2" type="ORF">TJEJU_3051</name>
</gene>
<dbReference type="SMART" id="SM00460">
    <property type="entry name" value="TGc"/>
    <property type="match status" value="1"/>
</dbReference>
<dbReference type="AlphaFoldDB" id="A0A238UC12"/>
<keyword evidence="3" id="KW-1185">Reference proteome</keyword>
<proteinExistence type="predicted"/>
<dbReference type="InterPro" id="IPR002931">
    <property type="entry name" value="Transglutaminase-like"/>
</dbReference>
<evidence type="ECO:0000313" key="2">
    <source>
        <dbReference type="EMBL" id="SNR16709.1"/>
    </source>
</evidence>
<dbReference type="InterPro" id="IPR038765">
    <property type="entry name" value="Papain-like_cys_pep_sf"/>
</dbReference>
<organism evidence="2 3">
    <name type="scientific">Tenacibaculum jejuense</name>
    <dbReference type="NCBI Taxonomy" id="584609"/>
    <lineage>
        <taxon>Bacteria</taxon>
        <taxon>Pseudomonadati</taxon>
        <taxon>Bacteroidota</taxon>
        <taxon>Flavobacteriia</taxon>
        <taxon>Flavobacteriales</taxon>
        <taxon>Flavobacteriaceae</taxon>
        <taxon>Tenacibaculum</taxon>
    </lineage>
</organism>
<dbReference type="InterPro" id="IPR052557">
    <property type="entry name" value="CAP/Cytokinesis_protein"/>
</dbReference>
<name>A0A238UC12_9FLAO</name>
<dbReference type="KEGG" id="tje:TJEJU_3051"/>